<dbReference type="Pfam" id="PF16093">
    <property type="entry name" value="PAC4"/>
    <property type="match status" value="1"/>
</dbReference>
<evidence type="ECO:0000313" key="1">
    <source>
        <dbReference type="EMBL" id="KAK2556923.1"/>
    </source>
</evidence>
<organism evidence="1 2">
    <name type="scientific">Acropora cervicornis</name>
    <name type="common">Staghorn coral</name>
    <dbReference type="NCBI Taxonomy" id="6130"/>
    <lineage>
        <taxon>Eukaryota</taxon>
        <taxon>Metazoa</taxon>
        <taxon>Cnidaria</taxon>
        <taxon>Anthozoa</taxon>
        <taxon>Hexacorallia</taxon>
        <taxon>Scleractinia</taxon>
        <taxon>Astrocoeniina</taxon>
        <taxon>Acroporidae</taxon>
        <taxon>Acropora</taxon>
    </lineage>
</organism>
<proteinExistence type="predicted"/>
<dbReference type="AlphaFoldDB" id="A0AAD9V0R1"/>
<evidence type="ECO:0000313" key="2">
    <source>
        <dbReference type="Proteomes" id="UP001249851"/>
    </source>
</evidence>
<dbReference type="EMBL" id="JARQWQ010000053">
    <property type="protein sequence ID" value="KAK2556923.1"/>
    <property type="molecule type" value="Genomic_DNA"/>
</dbReference>
<dbReference type="PANTHER" id="PTHR33559:SF1">
    <property type="entry name" value="PROTEASOME ASSEMBLY CHAPERONE 4"/>
    <property type="match status" value="1"/>
</dbReference>
<sequence length="134" mass="14912">MAGNLSSISNGSGLEGCEIVECKFKVHTFSDTLLDQTVYFQVLRMKDSLYIWIGSSPELSSLAVAMCTRYDSVPSVANLLGSKADLNSSTLAQRLAKKTKKQCFVSYNVPTENMLLSLVEQRINQEIKDRPHNF</sequence>
<keyword evidence="2" id="KW-1185">Reference proteome</keyword>
<keyword evidence="1" id="KW-0647">Proteasome</keyword>
<dbReference type="Proteomes" id="UP001249851">
    <property type="component" value="Unassembled WGS sequence"/>
</dbReference>
<dbReference type="PANTHER" id="PTHR33559">
    <property type="entry name" value="PROTEASOME ASSEMBLY CHAPERONE 4"/>
    <property type="match status" value="1"/>
</dbReference>
<dbReference type="GO" id="GO:0000502">
    <property type="term" value="C:proteasome complex"/>
    <property type="evidence" value="ECO:0007669"/>
    <property type="project" value="UniProtKB-KW"/>
</dbReference>
<reference evidence="1" key="2">
    <citation type="journal article" date="2023" name="Science">
        <title>Genomic signatures of disease resistance in endangered staghorn corals.</title>
        <authorList>
            <person name="Vollmer S.V."/>
            <person name="Selwyn J.D."/>
            <person name="Despard B.A."/>
            <person name="Roesel C.L."/>
        </authorList>
    </citation>
    <scope>NUCLEOTIDE SEQUENCE</scope>
    <source>
        <strain evidence="1">K2</strain>
    </source>
</reference>
<dbReference type="InterPro" id="IPR032157">
    <property type="entry name" value="PAC4"/>
</dbReference>
<gene>
    <name evidence="1" type="ORF">P5673_021142</name>
</gene>
<dbReference type="GO" id="GO:0043248">
    <property type="term" value="P:proteasome assembly"/>
    <property type="evidence" value="ECO:0007669"/>
    <property type="project" value="InterPro"/>
</dbReference>
<name>A0AAD9V0R1_ACRCE</name>
<reference evidence="1" key="1">
    <citation type="journal article" date="2023" name="G3 (Bethesda)">
        <title>Whole genome assembly and annotation of the endangered Caribbean coral Acropora cervicornis.</title>
        <authorList>
            <person name="Selwyn J.D."/>
            <person name="Vollmer S.V."/>
        </authorList>
    </citation>
    <scope>NUCLEOTIDE SEQUENCE</scope>
    <source>
        <strain evidence="1">K2</strain>
    </source>
</reference>
<protein>
    <submittedName>
        <fullName evidence="1">Proteasome assembly chaperone 4</fullName>
    </submittedName>
</protein>
<comment type="caution">
    <text evidence="1">The sequence shown here is derived from an EMBL/GenBank/DDBJ whole genome shotgun (WGS) entry which is preliminary data.</text>
</comment>
<accession>A0AAD9V0R1</accession>